<dbReference type="EMBL" id="LN606600">
    <property type="protein sequence ID" value="CEF42708.1"/>
    <property type="molecule type" value="Genomic_DNA"/>
</dbReference>
<keyword evidence="3" id="KW-1185">Reference proteome</keyword>
<accession>A0A0U5EZB2</accession>
<dbReference type="AlphaFoldDB" id="A0A0U5EZB2"/>
<dbReference type="Gene3D" id="2.60.120.200">
    <property type="match status" value="1"/>
</dbReference>
<dbReference type="Proteomes" id="UP000056109">
    <property type="component" value="Chromosome I"/>
</dbReference>
<dbReference type="KEGG" id="asz:ASN_3477"/>
<dbReference type="Pfam" id="PF19763">
    <property type="entry name" value="DUF6250"/>
    <property type="match status" value="1"/>
</dbReference>
<evidence type="ECO:0000313" key="3">
    <source>
        <dbReference type="Proteomes" id="UP000056109"/>
    </source>
</evidence>
<evidence type="ECO:0000313" key="2">
    <source>
        <dbReference type="EMBL" id="CEF42708.1"/>
    </source>
</evidence>
<proteinExistence type="predicted"/>
<evidence type="ECO:0000259" key="1">
    <source>
        <dbReference type="Pfam" id="PF19763"/>
    </source>
</evidence>
<protein>
    <recommendedName>
        <fullName evidence="1">DUF6250 domain-containing protein</fullName>
    </recommendedName>
</protein>
<dbReference type="PATRIC" id="fig|446692.3.peg.3691"/>
<reference evidence="3" key="1">
    <citation type="submission" date="2014-09" db="EMBL/GenBank/DDBJ databases">
        <authorList>
            <person name="Illeghems K.G."/>
        </authorList>
    </citation>
    <scope>NUCLEOTIDE SEQUENCE [LARGE SCALE GENOMIC DNA]</scope>
    <source>
        <strain evidence="3">108B</strain>
    </source>
</reference>
<organism evidence="2 3">
    <name type="scientific">Acetobacter senegalensis</name>
    <dbReference type="NCBI Taxonomy" id="446692"/>
    <lineage>
        <taxon>Bacteria</taxon>
        <taxon>Pseudomonadati</taxon>
        <taxon>Pseudomonadota</taxon>
        <taxon>Alphaproteobacteria</taxon>
        <taxon>Acetobacterales</taxon>
        <taxon>Acetobacteraceae</taxon>
        <taxon>Acetobacter</taxon>
    </lineage>
</organism>
<feature type="domain" description="DUF6250" evidence="1">
    <location>
        <begin position="74"/>
        <end position="228"/>
    </location>
</feature>
<gene>
    <name evidence="2" type="ORF">ASN_3477</name>
</gene>
<dbReference type="InterPro" id="IPR046217">
    <property type="entry name" value="DUF6250"/>
</dbReference>
<name>A0A0U5EZB2_9PROT</name>
<sequence length="233" mass="25994">MTLFRPLFMPHTWIVGLTVSLIIQASAFPKAHAESTVTVQDRQHHTWRLEAEKTAQGISPSRIEVSTNGLRVWAQNGLTLWLLLPLHGNYTLSFDRKIFKPIGNFRVSDMNIFWNAHEKDGGLPRPRNGTLAAYNSLVLEYAGIGGNANTTTRFRHYDGSGNRVLLQESKDQSDLLVADHVYHTIINVRNGTTSVSLDGRVIFSGPVISEIPGYFGIRTVGSWQEISHLSVSK</sequence>